<dbReference type="InterPro" id="IPR012337">
    <property type="entry name" value="RNaseH-like_sf"/>
</dbReference>
<comment type="function">
    <text evidence="1">DNA polymerase III is a complex, multichain enzyme responsible for most of the replicative synthesis in bacteria. The epsilon subunit contain the editing function and is a proofreading 3'-5' exonuclease.</text>
</comment>
<dbReference type="InterPro" id="IPR013520">
    <property type="entry name" value="Ribonucl_H"/>
</dbReference>
<dbReference type="RefSeq" id="WP_115550960.1">
    <property type="nucleotide sequence ID" value="NZ_CAOOIB010000009.1"/>
</dbReference>
<evidence type="ECO:0000313" key="5">
    <source>
        <dbReference type="Proteomes" id="UP000256650"/>
    </source>
</evidence>
<dbReference type="GeneID" id="82535066"/>
<accession>A0A3D8IEN2</accession>
<evidence type="ECO:0000256" key="1">
    <source>
        <dbReference type="ARBA" id="ARBA00025483"/>
    </source>
</evidence>
<dbReference type="GO" id="GO:0045004">
    <property type="term" value="P:DNA replication proofreading"/>
    <property type="evidence" value="ECO:0007669"/>
    <property type="project" value="TreeGrafter"/>
</dbReference>
<dbReference type="PANTHER" id="PTHR30231:SF41">
    <property type="entry name" value="DNA POLYMERASE III SUBUNIT EPSILON"/>
    <property type="match status" value="1"/>
</dbReference>
<dbReference type="NCBIfam" id="TIGR00573">
    <property type="entry name" value="dnaq"/>
    <property type="match status" value="1"/>
</dbReference>
<keyword evidence="4" id="KW-0269">Exonuclease</keyword>
<dbReference type="OrthoDB" id="9804290at2"/>
<sequence length="248" mass="28303">MPKQYDKIISKLQKRPLSHNEFLSLLSEVAGLFGESASELEIIKGSGIPLVFAHDKVYFRPSLTPIKSESFCIIDIETNGHNPLIHRPIEIGAIKFHNGKIIETFESLIFCEEIPEYITKITGINAQMLSNAPKITKVLESFKLFLGDSIFVAHNVNFDYNFLSQSLAHYGFGYLYNTKLCTIELAKKTLQAPRYSLGFLNEFLNIHHQNLHRAFQDTKTTLEVFKICLQNIPTNLYTSKDLLEFIKT</sequence>
<evidence type="ECO:0000256" key="2">
    <source>
        <dbReference type="ARBA" id="ARBA00026073"/>
    </source>
</evidence>
<protein>
    <submittedName>
        <fullName evidence="4">3'-5' exonuclease</fullName>
    </submittedName>
</protein>
<comment type="subunit">
    <text evidence="2">DNA polymerase III contains a core (composed of alpha, epsilon and theta chains) that associates with a tau subunit. This core dimerizes to form the POLIII' complex. PolIII' associates with the gamma complex (composed of gamma, delta, delta', psi and chi chains) and with the beta chain to form the complete DNA polymerase III complex.</text>
</comment>
<evidence type="ECO:0000259" key="3">
    <source>
        <dbReference type="SMART" id="SM00479"/>
    </source>
</evidence>
<dbReference type="Pfam" id="PF00929">
    <property type="entry name" value="RNase_T"/>
    <property type="match status" value="1"/>
</dbReference>
<evidence type="ECO:0000313" key="4">
    <source>
        <dbReference type="EMBL" id="RDU63629.1"/>
    </source>
</evidence>
<proteinExistence type="predicted"/>
<feature type="domain" description="Exonuclease" evidence="3">
    <location>
        <begin position="70"/>
        <end position="234"/>
    </location>
</feature>
<dbReference type="InterPro" id="IPR006054">
    <property type="entry name" value="DnaQ"/>
</dbReference>
<dbReference type="GO" id="GO:0008408">
    <property type="term" value="F:3'-5' exonuclease activity"/>
    <property type="evidence" value="ECO:0007669"/>
    <property type="project" value="TreeGrafter"/>
</dbReference>
<dbReference type="SMART" id="SM00479">
    <property type="entry name" value="EXOIII"/>
    <property type="match status" value="1"/>
</dbReference>
<keyword evidence="4" id="KW-0540">Nuclease</keyword>
<dbReference type="CDD" id="cd06127">
    <property type="entry name" value="DEDDh"/>
    <property type="match status" value="1"/>
</dbReference>
<dbReference type="SUPFAM" id="SSF53098">
    <property type="entry name" value="Ribonuclease H-like"/>
    <property type="match status" value="1"/>
</dbReference>
<keyword evidence="5" id="KW-1185">Reference proteome</keyword>
<comment type="caution">
    <text evidence="4">The sequence shown here is derived from an EMBL/GenBank/DDBJ whole genome shotgun (WGS) entry which is preliminary data.</text>
</comment>
<dbReference type="InterPro" id="IPR036397">
    <property type="entry name" value="RNaseH_sf"/>
</dbReference>
<dbReference type="FunFam" id="3.30.420.10:FF:000045">
    <property type="entry name" value="3'-5' exonuclease DinG"/>
    <property type="match status" value="1"/>
</dbReference>
<dbReference type="GO" id="GO:0003677">
    <property type="term" value="F:DNA binding"/>
    <property type="evidence" value="ECO:0007669"/>
    <property type="project" value="InterPro"/>
</dbReference>
<dbReference type="GO" id="GO:0003887">
    <property type="term" value="F:DNA-directed DNA polymerase activity"/>
    <property type="evidence" value="ECO:0007669"/>
    <property type="project" value="InterPro"/>
</dbReference>
<keyword evidence="4" id="KW-0378">Hydrolase</keyword>
<gene>
    <name evidence="4" type="ORF">CQA43_02030</name>
</gene>
<reference evidence="4 5" key="1">
    <citation type="submission" date="2018-04" db="EMBL/GenBank/DDBJ databases">
        <title>Novel Campyloabacter and Helicobacter Species and Strains.</title>
        <authorList>
            <person name="Mannion A.J."/>
            <person name="Shen Z."/>
            <person name="Fox J.G."/>
        </authorList>
    </citation>
    <scope>NUCLEOTIDE SEQUENCE [LARGE SCALE GENOMIC DNA]</scope>
    <source>
        <strain evidence="4 5">MIT 99-5101</strain>
    </source>
</reference>
<dbReference type="AlphaFoldDB" id="A0A3D8IEN2"/>
<dbReference type="EMBL" id="NXLS01000002">
    <property type="protein sequence ID" value="RDU63629.1"/>
    <property type="molecule type" value="Genomic_DNA"/>
</dbReference>
<organism evidence="4 5">
    <name type="scientific">Helicobacter ganmani</name>
    <dbReference type="NCBI Taxonomy" id="60246"/>
    <lineage>
        <taxon>Bacteria</taxon>
        <taxon>Pseudomonadati</taxon>
        <taxon>Campylobacterota</taxon>
        <taxon>Epsilonproteobacteria</taxon>
        <taxon>Campylobacterales</taxon>
        <taxon>Helicobacteraceae</taxon>
        <taxon>Helicobacter</taxon>
    </lineage>
</organism>
<dbReference type="PANTHER" id="PTHR30231">
    <property type="entry name" value="DNA POLYMERASE III SUBUNIT EPSILON"/>
    <property type="match status" value="1"/>
</dbReference>
<dbReference type="GO" id="GO:0005829">
    <property type="term" value="C:cytosol"/>
    <property type="evidence" value="ECO:0007669"/>
    <property type="project" value="TreeGrafter"/>
</dbReference>
<dbReference type="Proteomes" id="UP000256650">
    <property type="component" value="Unassembled WGS sequence"/>
</dbReference>
<dbReference type="NCBIfam" id="NF006316">
    <property type="entry name" value="PRK08517.1"/>
    <property type="match status" value="1"/>
</dbReference>
<name>A0A3D8IEN2_9HELI</name>
<dbReference type="Gene3D" id="3.30.420.10">
    <property type="entry name" value="Ribonuclease H-like superfamily/Ribonuclease H"/>
    <property type="match status" value="1"/>
</dbReference>